<evidence type="ECO:0000256" key="8">
    <source>
        <dbReference type="SAM" id="Phobius"/>
    </source>
</evidence>
<keyword evidence="3" id="KW-0813">Transport</keyword>
<evidence type="ECO:0000313" key="9">
    <source>
        <dbReference type="EMBL" id="OBX33933.1"/>
    </source>
</evidence>
<feature type="transmembrane region" description="Helical" evidence="8">
    <location>
        <begin position="208"/>
        <end position="228"/>
    </location>
</feature>
<dbReference type="FunFam" id="1.10.3470.10:FF:000001">
    <property type="entry name" value="Vitamin B12 ABC transporter permease BtuC"/>
    <property type="match status" value="1"/>
</dbReference>
<evidence type="ECO:0000256" key="6">
    <source>
        <dbReference type="ARBA" id="ARBA00022989"/>
    </source>
</evidence>
<evidence type="ECO:0000256" key="7">
    <source>
        <dbReference type="ARBA" id="ARBA00023136"/>
    </source>
</evidence>
<feature type="transmembrane region" description="Helical" evidence="8">
    <location>
        <begin position="80"/>
        <end position="97"/>
    </location>
</feature>
<organism evidence="9 10">
    <name type="scientific">Halomonas elongata</name>
    <dbReference type="NCBI Taxonomy" id="2746"/>
    <lineage>
        <taxon>Bacteria</taxon>
        <taxon>Pseudomonadati</taxon>
        <taxon>Pseudomonadota</taxon>
        <taxon>Gammaproteobacteria</taxon>
        <taxon>Oceanospirillales</taxon>
        <taxon>Halomonadaceae</taxon>
        <taxon>Halomonas</taxon>
    </lineage>
</organism>
<keyword evidence="5 8" id="KW-0812">Transmembrane</keyword>
<gene>
    <name evidence="9" type="primary">hmuU_5</name>
    <name evidence="9" type="ORF">A8U91_02977</name>
</gene>
<dbReference type="InterPro" id="IPR000522">
    <property type="entry name" value="ABC_transptr_permease_BtuC"/>
</dbReference>
<dbReference type="PANTHER" id="PTHR30472">
    <property type="entry name" value="FERRIC ENTEROBACTIN TRANSPORT SYSTEM PERMEASE PROTEIN"/>
    <property type="match status" value="1"/>
</dbReference>
<dbReference type="InterPro" id="IPR037294">
    <property type="entry name" value="ABC_BtuC-like"/>
</dbReference>
<dbReference type="SUPFAM" id="SSF81345">
    <property type="entry name" value="ABC transporter involved in vitamin B12 uptake, BtuC"/>
    <property type="match status" value="1"/>
</dbReference>
<keyword evidence="6 8" id="KW-1133">Transmembrane helix</keyword>
<protein>
    <submittedName>
        <fullName evidence="9">Hemin transport system permease protein HmuU</fullName>
    </submittedName>
</protein>
<comment type="similarity">
    <text evidence="2">Belongs to the binding-protein-dependent transport system permease family. FecCD subfamily.</text>
</comment>
<evidence type="ECO:0000256" key="2">
    <source>
        <dbReference type="ARBA" id="ARBA00007935"/>
    </source>
</evidence>
<keyword evidence="4" id="KW-1003">Cell membrane</keyword>
<dbReference type="Gene3D" id="1.10.3470.10">
    <property type="entry name" value="ABC transporter involved in vitamin B12 uptake, BtuC"/>
    <property type="match status" value="1"/>
</dbReference>
<dbReference type="GO" id="GO:0022857">
    <property type="term" value="F:transmembrane transporter activity"/>
    <property type="evidence" value="ECO:0007669"/>
    <property type="project" value="InterPro"/>
</dbReference>
<comment type="subcellular location">
    <subcellularLocation>
        <location evidence="1">Cell membrane</location>
        <topology evidence="1">Multi-pass membrane protein</topology>
    </subcellularLocation>
</comment>
<sequence length="354" mass="36961">MSTLTSSLRSSKRSPRHRLYTSMMLAMLAGLVVSVLSGVVQVPPQDLLAALVAPLLGSASQTADSGIAHAVLWELRMPRALIALLIGASLAMAGAAMQGLFGNPLADPGIVGVSSSASLGAVMIIVLRIDVLGAWTLPVGAFCSGFVTTWLIYLLARPSRFEGDNARLLLIGIAINAVAGAITGYLTYLASVEQLESLMFWSMGSLASISWTPVLTVAPLALVGLLLLRRQATPLDLLSLGERQARHAGVDVTRLRRRLIALTALLTAAAVAFTGTIGFIGLVVPHLVRTLVGPGHRHLLPLSAMGGGLLLMLADLGARSLDPPNEIPIGILTASLGGPFFLWLVARRQAGGVN</sequence>
<comment type="caution">
    <text evidence="9">The sequence shown here is derived from an EMBL/GenBank/DDBJ whole genome shotgun (WGS) entry which is preliminary data.</text>
</comment>
<evidence type="ECO:0000256" key="4">
    <source>
        <dbReference type="ARBA" id="ARBA00022475"/>
    </source>
</evidence>
<keyword evidence="7 8" id="KW-0472">Membrane</keyword>
<dbReference type="AlphaFoldDB" id="A0A1B8NVF7"/>
<reference evidence="9 10" key="1">
    <citation type="submission" date="2016-06" db="EMBL/GenBank/DDBJ databases">
        <title>Genome sequence of halotolerant plant growth promoting strain of Halomonas elongata HEK1 isolated from salterns of Rann of Kutch, Gujarat, India.</title>
        <authorList>
            <person name="Gaba S."/>
            <person name="Singh R.N."/>
            <person name="Abrol S."/>
            <person name="Kaushik R."/>
            <person name="Saxena A.K."/>
        </authorList>
    </citation>
    <scope>NUCLEOTIDE SEQUENCE [LARGE SCALE GENOMIC DNA]</scope>
    <source>
        <strain evidence="9 10">HEK1</strain>
    </source>
</reference>
<evidence type="ECO:0000256" key="1">
    <source>
        <dbReference type="ARBA" id="ARBA00004651"/>
    </source>
</evidence>
<dbReference type="CDD" id="cd06550">
    <property type="entry name" value="TM_ABC_iron-siderophores_like"/>
    <property type="match status" value="1"/>
</dbReference>
<proteinExistence type="inferred from homology"/>
<dbReference type="Pfam" id="PF01032">
    <property type="entry name" value="FecCD"/>
    <property type="match status" value="1"/>
</dbReference>
<feature type="transmembrane region" description="Helical" evidence="8">
    <location>
        <begin position="259"/>
        <end position="287"/>
    </location>
</feature>
<dbReference type="PATRIC" id="fig|2746.7.peg.3060"/>
<feature type="transmembrane region" description="Helical" evidence="8">
    <location>
        <begin position="168"/>
        <end position="188"/>
    </location>
</feature>
<feature type="transmembrane region" description="Helical" evidence="8">
    <location>
        <begin position="135"/>
        <end position="156"/>
    </location>
</feature>
<evidence type="ECO:0000313" key="10">
    <source>
        <dbReference type="Proteomes" id="UP000092504"/>
    </source>
</evidence>
<dbReference type="EMBL" id="MAJD01000002">
    <property type="protein sequence ID" value="OBX33933.1"/>
    <property type="molecule type" value="Genomic_DNA"/>
</dbReference>
<dbReference type="Proteomes" id="UP000092504">
    <property type="component" value="Unassembled WGS sequence"/>
</dbReference>
<dbReference type="GO" id="GO:0033214">
    <property type="term" value="P:siderophore-iron import into cell"/>
    <property type="evidence" value="ECO:0007669"/>
    <property type="project" value="TreeGrafter"/>
</dbReference>
<feature type="transmembrane region" description="Helical" evidence="8">
    <location>
        <begin position="109"/>
        <end position="129"/>
    </location>
</feature>
<name>A0A1B8NVF7_HALEL</name>
<dbReference type="PANTHER" id="PTHR30472:SF25">
    <property type="entry name" value="ABC TRANSPORTER PERMEASE PROTEIN MJ0876-RELATED"/>
    <property type="match status" value="1"/>
</dbReference>
<evidence type="ECO:0000256" key="5">
    <source>
        <dbReference type="ARBA" id="ARBA00022692"/>
    </source>
</evidence>
<evidence type="ECO:0000256" key="3">
    <source>
        <dbReference type="ARBA" id="ARBA00022448"/>
    </source>
</evidence>
<accession>A0A1B8NVF7</accession>
<feature type="transmembrane region" description="Helical" evidence="8">
    <location>
        <begin position="329"/>
        <end position="346"/>
    </location>
</feature>
<dbReference type="GO" id="GO:0005886">
    <property type="term" value="C:plasma membrane"/>
    <property type="evidence" value="ECO:0007669"/>
    <property type="project" value="UniProtKB-SubCell"/>
</dbReference>